<feature type="domain" description="FCP1 homology" evidence="3">
    <location>
        <begin position="345"/>
        <end position="526"/>
    </location>
</feature>
<dbReference type="AlphaFoldDB" id="A0A833QWK7"/>
<comment type="function">
    <text evidence="1">Essential component of the TIM23 complex, a complex that mediates the translocation of transit peptide-containing proteins across the mitochondrial inner membrane.</text>
</comment>
<organism evidence="4 5">
    <name type="scientific">Carex littledalei</name>
    <dbReference type="NCBI Taxonomy" id="544730"/>
    <lineage>
        <taxon>Eukaryota</taxon>
        <taxon>Viridiplantae</taxon>
        <taxon>Streptophyta</taxon>
        <taxon>Embryophyta</taxon>
        <taxon>Tracheophyta</taxon>
        <taxon>Spermatophyta</taxon>
        <taxon>Magnoliopsida</taxon>
        <taxon>Liliopsida</taxon>
        <taxon>Poales</taxon>
        <taxon>Cyperaceae</taxon>
        <taxon>Cyperoideae</taxon>
        <taxon>Cariceae</taxon>
        <taxon>Carex</taxon>
        <taxon>Carex subgen. Euthyceras</taxon>
    </lineage>
</organism>
<feature type="compositionally biased region" description="Low complexity" evidence="2">
    <location>
        <begin position="237"/>
        <end position="246"/>
    </location>
</feature>
<dbReference type="Proteomes" id="UP000623129">
    <property type="component" value="Unassembled WGS sequence"/>
</dbReference>
<dbReference type="InterPro" id="IPR023214">
    <property type="entry name" value="HAD_sf"/>
</dbReference>
<dbReference type="Gene3D" id="2.60.120.620">
    <property type="entry name" value="q2cbj1_9rhob like domain"/>
    <property type="match status" value="1"/>
</dbReference>
<evidence type="ECO:0000259" key="3">
    <source>
        <dbReference type="PROSITE" id="PS50969"/>
    </source>
</evidence>
<comment type="similarity">
    <text evidence="1">Belongs to the TIM50 family.</text>
</comment>
<dbReference type="Pfam" id="PF03031">
    <property type="entry name" value="NIF"/>
    <property type="match status" value="1"/>
</dbReference>
<dbReference type="GO" id="GO:0005744">
    <property type="term" value="C:TIM23 mitochondrial import inner membrane translocase complex"/>
    <property type="evidence" value="ECO:0007669"/>
    <property type="project" value="UniProtKB-UniRule"/>
</dbReference>
<gene>
    <name evidence="4" type="ORF">FCM35_KLT07918</name>
</gene>
<dbReference type="PROSITE" id="PS50969">
    <property type="entry name" value="FCP1"/>
    <property type="match status" value="1"/>
</dbReference>
<dbReference type="Gene3D" id="3.40.50.1000">
    <property type="entry name" value="HAD superfamily/HAD-like"/>
    <property type="match status" value="1"/>
</dbReference>
<comment type="caution">
    <text evidence="4">The sequence shown here is derived from an EMBL/GenBank/DDBJ whole genome shotgun (WGS) entry which is preliminary data.</text>
</comment>
<evidence type="ECO:0000313" key="5">
    <source>
        <dbReference type="Proteomes" id="UP000623129"/>
    </source>
</evidence>
<keyword evidence="1" id="KW-0809">Transit peptide</keyword>
<dbReference type="OrthoDB" id="1711508at2759"/>
<comment type="subunit">
    <text evidence="1">Component of the TIM23 complex.</text>
</comment>
<dbReference type="SUPFAM" id="SSF56784">
    <property type="entry name" value="HAD-like"/>
    <property type="match status" value="1"/>
</dbReference>
<keyword evidence="1" id="KW-0496">Mitochondrion</keyword>
<dbReference type="InterPro" id="IPR050365">
    <property type="entry name" value="TIM50"/>
</dbReference>
<keyword evidence="1" id="KW-0813">Transport</keyword>
<reference evidence="4" key="1">
    <citation type="submission" date="2020-01" db="EMBL/GenBank/DDBJ databases">
        <title>Genome sequence of Kobresia littledalei, the first chromosome-level genome in the family Cyperaceae.</title>
        <authorList>
            <person name="Qu G."/>
        </authorList>
    </citation>
    <scope>NUCLEOTIDE SEQUENCE</scope>
    <source>
        <strain evidence="4">C.B.Clarke</strain>
        <tissue evidence="4">Leaf</tissue>
    </source>
</reference>
<dbReference type="SMART" id="SM00577">
    <property type="entry name" value="CPDc"/>
    <property type="match status" value="1"/>
</dbReference>
<evidence type="ECO:0000313" key="4">
    <source>
        <dbReference type="EMBL" id="KAF3326288.1"/>
    </source>
</evidence>
<dbReference type="InterPro" id="IPR036412">
    <property type="entry name" value="HAD-like_sf"/>
</dbReference>
<feature type="transmembrane region" description="Helical" evidence="1">
    <location>
        <begin position="57"/>
        <end position="80"/>
    </location>
</feature>
<dbReference type="EMBL" id="SWLB01000018">
    <property type="protein sequence ID" value="KAF3326288.1"/>
    <property type="molecule type" value="Genomic_DNA"/>
</dbReference>
<evidence type="ECO:0000256" key="2">
    <source>
        <dbReference type="SAM" id="MobiDB-lite"/>
    </source>
</evidence>
<dbReference type="GO" id="GO:0015031">
    <property type="term" value="P:protein transport"/>
    <property type="evidence" value="ECO:0007669"/>
    <property type="project" value="UniProtKB-KW"/>
</dbReference>
<accession>A0A833QWK7</accession>
<dbReference type="InterPro" id="IPR004274">
    <property type="entry name" value="FCP1_dom"/>
</dbReference>
<sequence>MIRSIDRALLPLPPSSHRRSYCALSFLPLTTVLPPRFPSHSSVVTVPSPPPPLFPYTFPLALLSCFLFFFFSGFFVSMLFSQDASSEGVGNVRRLEELGSDWPAMPHRVTGEPHAYPIPFQVLSWKPRALYFPNFASSEKCEAIVRLAKTKLRPSTLALRKGETEETTMGIRTSSGTFLSASQDPSGSLAWVEKKIAKVTMIPREHGEIDELKKPLVSLKVSGKEESAQLGRRRVSSDSSVHSPKSQNLRAVIGSYASDRSFEPCYQPCMPLGHKSACFQQSPHCLVVVLGPDTRSRNTKRKNVTTVNTLSMEPRRDTLSTYDLYYPFQNTKSKQPKLPPKGRYRSYEKKLLVFDINGVLADVTLDVHRALKAPKYIDKKAVFKRPFCDDFLKFCFENFHIGVWSSRRRNNLDPLVKYLMGDMRHNLLFCWDSSKCTNTGFTTIGNFKKPLMLKQIKQLWTKEQSDLPWAEGEFSSSNTLLIDDSPYKALCNPPHTAIFPYSYDFRDEHDKALENGGFFREYLEELALAKDVQKFVEKHPFGQSPISNMTPCWKFYEKIIKRINNSSLRCRREKDIHEDKVASLKVQKNWMHKLWLAH</sequence>
<feature type="region of interest" description="Disordered" evidence="2">
    <location>
        <begin position="223"/>
        <end position="246"/>
    </location>
</feature>
<evidence type="ECO:0000256" key="1">
    <source>
        <dbReference type="RuleBase" id="RU365079"/>
    </source>
</evidence>
<keyword evidence="5" id="KW-1185">Reference proteome</keyword>
<keyword evidence="1" id="KW-0472">Membrane</keyword>
<proteinExistence type="inferred from homology"/>
<dbReference type="PANTHER" id="PTHR12210">
    <property type="entry name" value="DULLARD PROTEIN PHOSPHATASE"/>
    <property type="match status" value="1"/>
</dbReference>
<name>A0A833QWK7_9POAL</name>
<keyword evidence="1" id="KW-0653">Protein transport</keyword>
<comment type="subcellular location">
    <subcellularLocation>
        <location evidence="1">Mitochondrion inner membrane</location>
        <topology evidence="1">Single-pass membrane protein</topology>
    </subcellularLocation>
</comment>
<protein>
    <recommendedName>
        <fullName evidence="1">Mitochondrial import inner membrane translocase subunit TIM50</fullName>
    </recommendedName>
</protein>
<keyword evidence="1" id="KW-0811">Translocation</keyword>
<keyword evidence="1" id="KW-1133">Transmembrane helix</keyword>
<keyword evidence="1" id="KW-0812">Transmembrane</keyword>